<feature type="domain" description="Choloylglycine hydrolase/NAAA C-terminal" evidence="3">
    <location>
        <begin position="2"/>
        <end position="304"/>
    </location>
</feature>
<dbReference type="GO" id="GO:0016787">
    <property type="term" value="F:hydrolase activity"/>
    <property type="evidence" value="ECO:0007669"/>
    <property type="project" value="UniProtKB-KW"/>
</dbReference>
<evidence type="ECO:0000259" key="3">
    <source>
        <dbReference type="Pfam" id="PF02275"/>
    </source>
</evidence>
<name>A0ABS9WK83_9ACTN</name>
<dbReference type="InterPro" id="IPR029132">
    <property type="entry name" value="CBAH/NAAA_C"/>
</dbReference>
<protein>
    <submittedName>
        <fullName evidence="4">Choloylglycine hydrolase family protein</fullName>
    </submittedName>
</protein>
<sequence length="319" mass="34431">MCTSVRFTDDKGRMFFGRNLDWCTPFGERVLATPATFDRPFAFVDGPASPHALIGMGIVSKEGLPLFFDCANEAGLAIAGLNFPGYAAYEDAPVEGKTSIASYEMPRWVAASFSTVDEAEAALRDVAVVGAPIDGLGVSMLHWIIADDTRSIVVEYTKRGMEIFHDDLDVMANQPGFDYHRENVRNYLADTPVMPADAKWREQTLSPFGSGLGMPGLPGEYSSPARFVRAAYFNAHYPVQSGESANVSRLFHTLAACGMIEGAAAMADGAYEVTLYTGGFSAATKTYYYSTYEDPAIKGVTMEEALAAGDGEHVVEVAL</sequence>
<proteinExistence type="inferred from homology"/>
<dbReference type="PANTHER" id="PTHR35527:SF2">
    <property type="entry name" value="HYDROLASE"/>
    <property type="match status" value="1"/>
</dbReference>
<dbReference type="PANTHER" id="PTHR35527">
    <property type="entry name" value="CHOLOYLGLYCINE HYDROLASE"/>
    <property type="match status" value="1"/>
</dbReference>
<dbReference type="Proteomes" id="UP001430755">
    <property type="component" value="Unassembled WGS sequence"/>
</dbReference>
<keyword evidence="5" id="KW-1185">Reference proteome</keyword>
<evidence type="ECO:0000256" key="2">
    <source>
        <dbReference type="ARBA" id="ARBA00022801"/>
    </source>
</evidence>
<evidence type="ECO:0000256" key="1">
    <source>
        <dbReference type="ARBA" id="ARBA00006625"/>
    </source>
</evidence>
<dbReference type="Gene3D" id="3.60.60.10">
    <property type="entry name" value="Penicillin V Acylase, Chain A"/>
    <property type="match status" value="1"/>
</dbReference>
<organism evidence="4 5">
    <name type="scientific">Adlercreutzia faecimuris</name>
    <dbReference type="NCBI Taxonomy" id="2897341"/>
    <lineage>
        <taxon>Bacteria</taxon>
        <taxon>Bacillati</taxon>
        <taxon>Actinomycetota</taxon>
        <taxon>Coriobacteriia</taxon>
        <taxon>Eggerthellales</taxon>
        <taxon>Eggerthellaceae</taxon>
        <taxon>Adlercreutzia</taxon>
    </lineage>
</organism>
<dbReference type="CDD" id="cd00542">
    <property type="entry name" value="Ntn_PVA"/>
    <property type="match status" value="1"/>
</dbReference>
<dbReference type="EMBL" id="JAJMLW010000004">
    <property type="protein sequence ID" value="MCI2242827.1"/>
    <property type="molecule type" value="Genomic_DNA"/>
</dbReference>
<dbReference type="SUPFAM" id="SSF56235">
    <property type="entry name" value="N-terminal nucleophile aminohydrolases (Ntn hydrolases)"/>
    <property type="match status" value="1"/>
</dbReference>
<accession>A0ABS9WK83</accession>
<dbReference type="InterPro" id="IPR052193">
    <property type="entry name" value="Peptidase_C59"/>
</dbReference>
<comment type="similarity">
    <text evidence="1">Belongs to the peptidase C59 family.</text>
</comment>
<evidence type="ECO:0000313" key="4">
    <source>
        <dbReference type="EMBL" id="MCI2242827.1"/>
    </source>
</evidence>
<comment type="caution">
    <text evidence="4">The sequence shown here is derived from an EMBL/GenBank/DDBJ whole genome shotgun (WGS) entry which is preliminary data.</text>
</comment>
<dbReference type="InterPro" id="IPR029055">
    <property type="entry name" value="Ntn_hydrolases_N"/>
</dbReference>
<dbReference type="Pfam" id="PF02275">
    <property type="entry name" value="CBAH"/>
    <property type="match status" value="1"/>
</dbReference>
<evidence type="ECO:0000313" key="5">
    <source>
        <dbReference type="Proteomes" id="UP001430755"/>
    </source>
</evidence>
<dbReference type="RefSeq" id="WP_242166374.1">
    <property type="nucleotide sequence ID" value="NZ_JAJMLW010000004.1"/>
</dbReference>
<gene>
    <name evidence="4" type="ORF">LPT13_10770</name>
</gene>
<reference evidence="4" key="1">
    <citation type="submission" date="2021-11" db="EMBL/GenBank/DDBJ databases">
        <title>A Novel Adlercreutzia Species, isolated from a Allomyrina dichotoma larva feces.</title>
        <authorList>
            <person name="Suh M.K."/>
        </authorList>
    </citation>
    <scope>NUCLEOTIDE SEQUENCE</scope>
    <source>
        <strain evidence="4">JBNU-10</strain>
    </source>
</reference>
<keyword evidence="2 4" id="KW-0378">Hydrolase</keyword>